<sequence>MGCCTSKDDDLPPAFDPIISLSDKMAGPGITVRSGSITGTGSIMGDSPILQDKAYFEVTVVRTGTFAVGVATKDVALDGVLSQDKVATAWTLTSSQQGVAALGAGDTIGVAFDQGDYPVQLYFYRDGKVVHQLSGIRGEVLAVFSVSDGAVLEPNFGGKPYLQGMPPGFQGIIKSMSLL</sequence>
<accession>A0A7S2DQK9</accession>
<dbReference type="InterPro" id="IPR035766">
    <property type="entry name" value="SPRYD7"/>
</dbReference>
<reference evidence="2" key="1">
    <citation type="submission" date="2021-01" db="EMBL/GenBank/DDBJ databases">
        <authorList>
            <person name="Corre E."/>
            <person name="Pelletier E."/>
            <person name="Niang G."/>
            <person name="Scheremetjew M."/>
            <person name="Finn R."/>
            <person name="Kale V."/>
            <person name="Holt S."/>
            <person name="Cochrane G."/>
            <person name="Meng A."/>
            <person name="Brown T."/>
            <person name="Cohen L."/>
        </authorList>
    </citation>
    <scope>NUCLEOTIDE SEQUENCE</scope>
    <source>
        <strain evidence="2">UTEX LB 985</strain>
    </source>
</reference>
<evidence type="ECO:0000313" key="2">
    <source>
        <dbReference type="EMBL" id="CAD9459627.1"/>
    </source>
</evidence>
<dbReference type="PANTHER" id="PTHR20951:SF2">
    <property type="entry name" value="SPRY DOMAIN-CONTAINING PROTEIN 7"/>
    <property type="match status" value="1"/>
</dbReference>
<organism evidence="2">
    <name type="scientific">Haptolina brevifila</name>
    <dbReference type="NCBI Taxonomy" id="156173"/>
    <lineage>
        <taxon>Eukaryota</taxon>
        <taxon>Haptista</taxon>
        <taxon>Haptophyta</taxon>
        <taxon>Prymnesiophyceae</taxon>
        <taxon>Prymnesiales</taxon>
        <taxon>Prymnesiaceae</taxon>
        <taxon>Haptolina</taxon>
    </lineage>
</organism>
<name>A0A7S2DQK9_9EUKA</name>
<dbReference type="AlphaFoldDB" id="A0A7S2DQK9"/>
<gene>
    <name evidence="2" type="ORF">CBRE1094_LOCUS19152</name>
</gene>
<dbReference type="EMBL" id="HBGU01035026">
    <property type="protein sequence ID" value="CAD9459627.1"/>
    <property type="molecule type" value="Transcribed_RNA"/>
</dbReference>
<dbReference type="SUPFAM" id="SSF49899">
    <property type="entry name" value="Concanavalin A-like lectins/glucanases"/>
    <property type="match status" value="1"/>
</dbReference>
<proteinExistence type="predicted"/>
<feature type="domain" description="SPRY" evidence="1">
    <location>
        <begin position="54"/>
        <end position="158"/>
    </location>
</feature>
<dbReference type="Pfam" id="PF00622">
    <property type="entry name" value="SPRY"/>
    <property type="match status" value="1"/>
</dbReference>
<dbReference type="InterPro" id="IPR043136">
    <property type="entry name" value="B30.2/SPRY_sf"/>
</dbReference>
<dbReference type="PANTHER" id="PTHR20951">
    <property type="entry name" value="C13ORF1 PROTEIN-RELATED"/>
    <property type="match status" value="1"/>
</dbReference>
<protein>
    <recommendedName>
        <fullName evidence="1">SPRY domain-containing protein</fullName>
    </recommendedName>
</protein>
<dbReference type="Gene3D" id="2.60.120.920">
    <property type="match status" value="1"/>
</dbReference>
<evidence type="ECO:0000259" key="1">
    <source>
        <dbReference type="Pfam" id="PF00622"/>
    </source>
</evidence>
<dbReference type="InterPro" id="IPR013320">
    <property type="entry name" value="ConA-like_dom_sf"/>
</dbReference>
<dbReference type="InterPro" id="IPR003877">
    <property type="entry name" value="SPRY_dom"/>
</dbReference>